<reference evidence="2 3" key="1">
    <citation type="submission" date="2019-02" db="EMBL/GenBank/DDBJ databases">
        <title>Deep-cultivation of Planctomycetes and their phenomic and genomic characterization uncovers novel biology.</title>
        <authorList>
            <person name="Wiegand S."/>
            <person name="Jogler M."/>
            <person name="Boedeker C."/>
            <person name="Pinto D."/>
            <person name="Vollmers J."/>
            <person name="Rivas-Marin E."/>
            <person name="Kohn T."/>
            <person name="Peeters S.H."/>
            <person name="Heuer A."/>
            <person name="Rast P."/>
            <person name="Oberbeckmann S."/>
            <person name="Bunk B."/>
            <person name="Jeske O."/>
            <person name="Meyerdierks A."/>
            <person name="Storesund J.E."/>
            <person name="Kallscheuer N."/>
            <person name="Luecker S."/>
            <person name="Lage O.M."/>
            <person name="Pohl T."/>
            <person name="Merkel B.J."/>
            <person name="Hornburger P."/>
            <person name="Mueller R.-W."/>
            <person name="Bruemmer F."/>
            <person name="Labrenz M."/>
            <person name="Spormann A.M."/>
            <person name="Op den Camp H."/>
            <person name="Overmann J."/>
            <person name="Amann R."/>
            <person name="Jetten M.S.M."/>
            <person name="Mascher T."/>
            <person name="Medema M.H."/>
            <person name="Devos D.P."/>
            <person name="Kaster A.-K."/>
            <person name="Ovreas L."/>
            <person name="Rohde M."/>
            <person name="Galperin M.Y."/>
            <person name="Jogler C."/>
        </authorList>
    </citation>
    <scope>NUCLEOTIDE SEQUENCE [LARGE SCALE GENOMIC DNA]</scope>
    <source>
        <strain evidence="2 3">Pla110</strain>
    </source>
</reference>
<dbReference type="EMBL" id="CP036281">
    <property type="protein sequence ID" value="QDU79550.1"/>
    <property type="molecule type" value="Genomic_DNA"/>
</dbReference>
<proteinExistence type="predicted"/>
<accession>A0A518CK13</accession>
<keyword evidence="3" id="KW-1185">Reference proteome</keyword>
<dbReference type="OrthoDB" id="282833at2"/>
<gene>
    <name evidence="2" type="ORF">Pla110_12610</name>
</gene>
<name>A0A518CK13_9PLAN</name>
<dbReference type="Gene3D" id="1.10.10.2910">
    <property type="match status" value="1"/>
</dbReference>
<evidence type="ECO:0000313" key="3">
    <source>
        <dbReference type="Proteomes" id="UP000317178"/>
    </source>
</evidence>
<dbReference type="Proteomes" id="UP000317178">
    <property type="component" value="Chromosome"/>
</dbReference>
<organism evidence="2 3">
    <name type="scientific">Polystyrenella longa</name>
    <dbReference type="NCBI Taxonomy" id="2528007"/>
    <lineage>
        <taxon>Bacteria</taxon>
        <taxon>Pseudomonadati</taxon>
        <taxon>Planctomycetota</taxon>
        <taxon>Planctomycetia</taxon>
        <taxon>Planctomycetales</taxon>
        <taxon>Planctomycetaceae</taxon>
        <taxon>Polystyrenella</taxon>
    </lineage>
</organism>
<dbReference type="InterPro" id="IPR010359">
    <property type="entry name" value="IrrE_HExxH"/>
</dbReference>
<dbReference type="RefSeq" id="WP_144994236.1">
    <property type="nucleotide sequence ID" value="NZ_CP036281.1"/>
</dbReference>
<dbReference type="KEGG" id="plon:Pla110_12610"/>
<protein>
    <recommendedName>
        <fullName evidence="1">IrrE N-terminal-like domain-containing protein</fullName>
    </recommendedName>
</protein>
<feature type="domain" description="IrrE N-terminal-like" evidence="1">
    <location>
        <begin position="37"/>
        <end position="144"/>
    </location>
</feature>
<dbReference type="AlphaFoldDB" id="A0A518CK13"/>
<sequence length="238" mass="27443">MMTSLNEIHLSLDIVVNELLSLAGIDEPPVNAFHLAQHLGWEIVLNARQEERGRLKRIHDKPTIFLKPDDRPERVQWALAHELGESLSDRWSDWIEEEELTAGPASREALANLFATRLLLPECWFGNTVSQTGCDLFELKQSFSTASHHLIAQRLLDLADPLIVTIFDHGQRTSRRSNWLPSPPPVQSAELRCWQECHCHNKRHQDQADNLSLHGWPIHEPDWKREILLTRPLEMDDC</sequence>
<evidence type="ECO:0000313" key="2">
    <source>
        <dbReference type="EMBL" id="QDU79550.1"/>
    </source>
</evidence>
<evidence type="ECO:0000259" key="1">
    <source>
        <dbReference type="Pfam" id="PF06114"/>
    </source>
</evidence>
<dbReference type="Pfam" id="PF06114">
    <property type="entry name" value="Peptidase_M78"/>
    <property type="match status" value="1"/>
</dbReference>